<protein>
    <recommendedName>
        <fullName evidence="3">NRDE family protein</fullName>
    </recommendedName>
</protein>
<evidence type="ECO:0000313" key="2">
    <source>
        <dbReference type="Proteomes" id="UP000007089"/>
    </source>
</evidence>
<gene>
    <name evidence="1" type="ordered locus">A2cp1_3818</name>
</gene>
<organism evidence="1 2">
    <name type="scientific">Anaeromyxobacter dehalogenans (strain ATCC BAA-258 / DSM 21875 / 2CP-1)</name>
    <dbReference type="NCBI Taxonomy" id="455488"/>
    <lineage>
        <taxon>Bacteria</taxon>
        <taxon>Pseudomonadati</taxon>
        <taxon>Myxococcota</taxon>
        <taxon>Myxococcia</taxon>
        <taxon>Myxococcales</taxon>
        <taxon>Cystobacterineae</taxon>
        <taxon>Anaeromyxobacteraceae</taxon>
        <taxon>Anaeromyxobacter</taxon>
    </lineage>
</organism>
<dbReference type="EMBL" id="CP001359">
    <property type="protein sequence ID" value="ACL67142.1"/>
    <property type="molecule type" value="Genomic_DNA"/>
</dbReference>
<keyword evidence="2" id="KW-1185">Reference proteome</keyword>
<dbReference type="KEGG" id="acp:A2cp1_3818"/>
<dbReference type="RefSeq" id="WP_015934891.1">
    <property type="nucleotide sequence ID" value="NC_011891.1"/>
</dbReference>
<dbReference type="HOGENOM" id="CLU_047037_2_0_7"/>
<dbReference type="Gene3D" id="3.60.60.10">
    <property type="entry name" value="Penicillin V Acylase, Chain A"/>
    <property type="match status" value="1"/>
</dbReference>
<dbReference type="Proteomes" id="UP000007089">
    <property type="component" value="Chromosome"/>
</dbReference>
<sequence>MCTLAVALQADRRWPVIVAANRDERNGRPSEGWGLRDGATGIRYAAPRDLLAGGTWIGLSARGVFAGVTNYHAPVQWYPDPERRSRGDLVPLALAAPDAEAARAAFERADAAQWNPFHLVVADARAAFLWWYDGEASGIEPLGPGLHVVTETSPHGRGPRPDLVRAHWPLEPSVPRLREVLTQHAAVPGTGTALATCIHMDPDYGTRSSALVRLAPELDRSELYATDARPCLGPYQDRADLVAALARSA</sequence>
<proteinExistence type="predicted"/>
<dbReference type="InterPro" id="IPR008551">
    <property type="entry name" value="TANGO2"/>
</dbReference>
<dbReference type="PANTHER" id="PTHR17985">
    <property type="entry name" value="SER/THR-RICH PROTEIN T10 IN DGCR REGION"/>
    <property type="match status" value="1"/>
</dbReference>
<dbReference type="AlphaFoldDB" id="B8J7G2"/>
<reference evidence="1" key="1">
    <citation type="submission" date="2009-01" db="EMBL/GenBank/DDBJ databases">
        <title>Complete sequence of Anaeromyxobacter dehalogenans 2CP-1.</title>
        <authorList>
            <consortium name="US DOE Joint Genome Institute"/>
            <person name="Lucas S."/>
            <person name="Copeland A."/>
            <person name="Lapidus A."/>
            <person name="Glavina del Rio T."/>
            <person name="Dalin E."/>
            <person name="Tice H."/>
            <person name="Bruce D."/>
            <person name="Goodwin L."/>
            <person name="Pitluck S."/>
            <person name="Saunders E."/>
            <person name="Brettin T."/>
            <person name="Detter J.C."/>
            <person name="Han C."/>
            <person name="Larimer F."/>
            <person name="Land M."/>
            <person name="Hauser L."/>
            <person name="Kyrpides N."/>
            <person name="Ovchinnikova G."/>
            <person name="Beliaev A.S."/>
            <person name="Richardson P."/>
        </authorList>
    </citation>
    <scope>NUCLEOTIDE SEQUENCE</scope>
    <source>
        <strain evidence="1">2CP-1</strain>
    </source>
</reference>
<evidence type="ECO:0008006" key="3">
    <source>
        <dbReference type="Google" id="ProtNLM"/>
    </source>
</evidence>
<evidence type="ECO:0000313" key="1">
    <source>
        <dbReference type="EMBL" id="ACL67142.1"/>
    </source>
</evidence>
<accession>B8J7G2</accession>
<dbReference type="PANTHER" id="PTHR17985:SF8">
    <property type="entry name" value="TRANSPORT AND GOLGI ORGANIZATION PROTEIN 2 HOMOLOG"/>
    <property type="match status" value="1"/>
</dbReference>
<name>B8J7G2_ANAD2</name>
<dbReference type="Pfam" id="PF05742">
    <property type="entry name" value="TANGO2"/>
    <property type="match status" value="1"/>
</dbReference>